<reference evidence="6 7" key="2">
    <citation type="submission" date="2015-03" db="EMBL/GenBank/DDBJ databases">
        <authorList>
            <consortium name="Pathogen Informatics"/>
        </authorList>
    </citation>
    <scope>NUCLEOTIDE SEQUENCE [LARGE SCALE GENOMIC DNA]</scope>
    <source>
        <strain evidence="3 10">Bir 187</strain>
        <strain evidence="4 7">G09801536</strain>
        <strain evidence="1 9">G09901357</strain>
        <strain evidence="2 8">H09601792</strain>
        <strain evidence="6">K00500041</strain>
    </source>
</reference>
<organism evidence="5 6">
    <name type="scientific">Mycobacterium tuberculosis</name>
    <dbReference type="NCBI Taxonomy" id="1773"/>
    <lineage>
        <taxon>Bacteria</taxon>
        <taxon>Bacillati</taxon>
        <taxon>Actinomycetota</taxon>
        <taxon>Actinomycetes</taxon>
        <taxon>Mycobacteriales</taxon>
        <taxon>Mycobacteriaceae</taxon>
        <taxon>Mycobacterium</taxon>
        <taxon>Mycobacterium tuberculosis complex</taxon>
    </lineage>
</organism>
<evidence type="ECO:0000313" key="3">
    <source>
        <dbReference type="EMBL" id="CKT25010.1"/>
    </source>
</evidence>
<dbReference type="EMBL" id="CFOH01000385">
    <property type="protein sequence ID" value="CFE54477.1"/>
    <property type="molecule type" value="Genomic_DNA"/>
</dbReference>
<dbReference type="Proteomes" id="UP000038802">
    <property type="component" value="Unassembled WGS sequence"/>
</dbReference>
<dbReference type="Proteomes" id="UP000048289">
    <property type="component" value="Unassembled WGS sequence"/>
</dbReference>
<dbReference type="EMBL" id="CSAD01000187">
    <property type="protein sequence ID" value="COV34921.1"/>
    <property type="molecule type" value="Genomic_DNA"/>
</dbReference>
<proteinExistence type="predicted"/>
<dbReference type="Proteomes" id="UP000046947">
    <property type="component" value="Unassembled WGS sequence"/>
</dbReference>
<evidence type="ECO:0000313" key="2">
    <source>
        <dbReference type="EMBL" id="CFE54477.1"/>
    </source>
</evidence>
<evidence type="ECO:0000313" key="6">
    <source>
        <dbReference type="Proteomes" id="UP000038802"/>
    </source>
</evidence>
<dbReference type="EMBL" id="CFOE01000148">
    <property type="protein sequence ID" value="CFE39091.1"/>
    <property type="molecule type" value="Genomic_DNA"/>
</dbReference>
<dbReference type="EMBL" id="CSAE01000156">
    <property type="protein sequence ID" value="COV60803.1"/>
    <property type="molecule type" value="Genomic_DNA"/>
</dbReference>
<evidence type="ECO:0000313" key="7">
    <source>
        <dbReference type="Proteomes" id="UP000045842"/>
    </source>
</evidence>
<dbReference type="EMBL" id="CNFU01001270">
    <property type="protein sequence ID" value="CKT25010.1"/>
    <property type="molecule type" value="Genomic_DNA"/>
</dbReference>
<evidence type="ECO:0000313" key="4">
    <source>
        <dbReference type="EMBL" id="COV34921.1"/>
    </source>
</evidence>
<evidence type="ECO:0000313" key="9">
    <source>
        <dbReference type="Proteomes" id="UP000048289"/>
    </source>
</evidence>
<accession>A0A0U0R0E4</accession>
<dbReference type="Proteomes" id="UP000045842">
    <property type="component" value="Unassembled WGS sequence"/>
</dbReference>
<dbReference type="AlphaFoldDB" id="A0A0U0R0E4"/>
<reference evidence="5" key="1">
    <citation type="submission" date="2015-03" db="EMBL/GenBank/DDBJ databases">
        <authorList>
            <person name="Murphy D."/>
        </authorList>
    </citation>
    <scope>NUCLEOTIDE SEQUENCE [LARGE SCALE GENOMIC DNA]</scope>
    <source>
        <strain evidence="5">K00500041</strain>
    </source>
</reference>
<protein>
    <submittedName>
        <fullName evidence="5">Uncharacterized protein</fullName>
    </submittedName>
</protein>
<evidence type="ECO:0000313" key="1">
    <source>
        <dbReference type="EMBL" id="CFE39091.1"/>
    </source>
</evidence>
<dbReference type="Proteomes" id="UP000049023">
    <property type="component" value="Unassembled WGS sequence"/>
</dbReference>
<name>A0A0U0R0E4_MYCTX</name>
<sequence length="188" mass="20050">MRIRAAAAAPTVPETCCHTRKPRTPTTWWDGSPTRHGVMGASSCWGCLIWPLASTPWPRCNRRRCGRSARGRVSPTPTATWPFPAASGSQGSPGCGRAGCDVAHVRPTTWSRCKRLTRCATISGAREYPTCRRSRFRCWSAVASRTTTCTAAGRSALLPAAAAVTPGCIPIAGANGRPSTQRPRCPSS</sequence>
<gene>
    <name evidence="4" type="ORF">ERS007679_01660</name>
    <name evidence="1" type="ORF">ERS007681_01463</name>
    <name evidence="2" type="ORF">ERS007688_02351</name>
    <name evidence="5" type="ORF">ERS007703_01719</name>
    <name evidence="3" type="ORF">ERS027661_04111</name>
</gene>
<evidence type="ECO:0000313" key="5">
    <source>
        <dbReference type="EMBL" id="COV60803.1"/>
    </source>
</evidence>
<evidence type="ECO:0000313" key="10">
    <source>
        <dbReference type="Proteomes" id="UP000049023"/>
    </source>
</evidence>
<evidence type="ECO:0000313" key="8">
    <source>
        <dbReference type="Proteomes" id="UP000046947"/>
    </source>
</evidence>